<keyword evidence="1" id="KW-0472">Membrane</keyword>
<evidence type="ECO:0000313" key="3">
    <source>
        <dbReference type="Proteomes" id="UP001262032"/>
    </source>
</evidence>
<dbReference type="AlphaFoldDB" id="A0AAW8N936"/>
<name>A0AAW8N936_PSEOX</name>
<dbReference type="GeneID" id="97420786"/>
<reference evidence="2" key="1">
    <citation type="submission" date="2023-07" db="EMBL/GenBank/DDBJ databases">
        <title>Sorghum-associated microbial communities from plants grown in Nebraska, USA.</title>
        <authorList>
            <person name="Schachtman D."/>
        </authorList>
    </citation>
    <scope>NUCLEOTIDE SEQUENCE</scope>
    <source>
        <strain evidence="2">BE261</strain>
    </source>
</reference>
<feature type="transmembrane region" description="Helical" evidence="1">
    <location>
        <begin position="47"/>
        <end position="78"/>
    </location>
</feature>
<dbReference type="Proteomes" id="UP001262032">
    <property type="component" value="Unassembled WGS sequence"/>
</dbReference>
<evidence type="ECO:0000313" key="2">
    <source>
        <dbReference type="EMBL" id="MDR7162593.1"/>
    </source>
</evidence>
<protein>
    <recommendedName>
        <fullName evidence="4">GGDEF domain-containing protein</fullName>
    </recommendedName>
</protein>
<evidence type="ECO:0008006" key="4">
    <source>
        <dbReference type="Google" id="ProtNLM"/>
    </source>
</evidence>
<feature type="transmembrane region" description="Helical" evidence="1">
    <location>
        <begin position="17"/>
        <end position="35"/>
    </location>
</feature>
<accession>A0AAW8N936</accession>
<feature type="transmembrane region" description="Helical" evidence="1">
    <location>
        <begin position="90"/>
        <end position="109"/>
    </location>
</feature>
<keyword evidence="1" id="KW-1133">Transmembrane helix</keyword>
<gene>
    <name evidence="2" type="ORF">J2X12_000594</name>
</gene>
<organism evidence="2 3">
    <name type="scientific">Pseudarthrobacter oxydans</name>
    <name type="common">Arthrobacter oxydans</name>
    <dbReference type="NCBI Taxonomy" id="1671"/>
    <lineage>
        <taxon>Bacteria</taxon>
        <taxon>Bacillati</taxon>
        <taxon>Actinomycetota</taxon>
        <taxon>Actinomycetes</taxon>
        <taxon>Micrococcales</taxon>
        <taxon>Micrococcaceae</taxon>
        <taxon>Pseudarthrobacter</taxon>
    </lineage>
</organism>
<dbReference type="EMBL" id="JAVDWN010000001">
    <property type="protein sequence ID" value="MDR7162593.1"/>
    <property type="molecule type" value="Genomic_DNA"/>
</dbReference>
<proteinExistence type="predicted"/>
<comment type="caution">
    <text evidence="2">The sequence shown here is derived from an EMBL/GenBank/DDBJ whole genome shotgun (WGS) entry which is preliminary data.</text>
</comment>
<keyword evidence="1" id="KW-0812">Transmembrane</keyword>
<sequence>MTLENNSGTKRAWTDRLTTILLLAIFTMVFSYMAVTDGSRAVWAELLIVGFVIAASLRAGAAGGIVVGLAGAAAHIGLNSIDGGWGHQSAAFSVAAVATFIAYGWLFGLSAAHLRRRQAAEAGQPAAAGAGGSQGLLTAAEGRALLDMETEQARLSGNDLAIITVRATVREGTHPQAARHAFRAVARTFEASASGRMHPMLLAENELAMVLPGGDSHTRARFEQAVMTAMAEATYADRGAGTRSKASAALRLASTCMLLTETPAKVEALTTTPNRRVDQAALHTGAPAKAAA</sequence>
<evidence type="ECO:0000256" key="1">
    <source>
        <dbReference type="SAM" id="Phobius"/>
    </source>
</evidence>
<dbReference type="RefSeq" id="WP_310108650.1">
    <property type="nucleotide sequence ID" value="NZ_JAVDTN010000001.1"/>
</dbReference>